<reference evidence="2 3" key="1">
    <citation type="journal article" date="2012" name="Appl. Environ. Microbiol.">
        <title>Short-read sequencing for genomic analysis of the brown rot fungus Fibroporia radiculosa.</title>
        <authorList>
            <person name="Tang J.D."/>
            <person name="Perkins A.D."/>
            <person name="Sonstegard T.S."/>
            <person name="Schroeder S.G."/>
            <person name="Burgess S.C."/>
            <person name="Diehl S.V."/>
        </authorList>
    </citation>
    <scope>NUCLEOTIDE SEQUENCE [LARGE SCALE GENOMIC DNA]</scope>
    <source>
        <strain evidence="2 3">TFFH 294</strain>
    </source>
</reference>
<dbReference type="InParanoid" id="J4GMW7"/>
<dbReference type="AlphaFoldDB" id="J4GMW7"/>
<dbReference type="RefSeq" id="XP_012179733.1">
    <property type="nucleotide sequence ID" value="XM_012324343.1"/>
</dbReference>
<feature type="region of interest" description="Disordered" evidence="1">
    <location>
        <begin position="83"/>
        <end position="103"/>
    </location>
</feature>
<proteinExistence type="predicted"/>
<keyword evidence="3" id="KW-1185">Reference proteome</keyword>
<accession>J4GMW7</accession>
<dbReference type="Proteomes" id="UP000006352">
    <property type="component" value="Unassembled WGS sequence"/>
</dbReference>
<gene>
    <name evidence="2" type="ORF">FIBRA_02482</name>
</gene>
<sequence length="103" mass="10859">MAVTGTAQGTVDFKEDGTLTTNFTTAEVKLSPIVGRLRFPNPIYFAPAWTTTKEGSTVKVQLALNSGSSLTINVPETAIVSKTSPNSAHFNEKSPPSGSFALN</sequence>
<evidence type="ECO:0000256" key="1">
    <source>
        <dbReference type="SAM" id="MobiDB-lite"/>
    </source>
</evidence>
<organism evidence="2 3">
    <name type="scientific">Fibroporia radiculosa</name>
    <dbReference type="NCBI Taxonomy" id="599839"/>
    <lineage>
        <taxon>Eukaryota</taxon>
        <taxon>Fungi</taxon>
        <taxon>Dikarya</taxon>
        <taxon>Basidiomycota</taxon>
        <taxon>Agaricomycotina</taxon>
        <taxon>Agaricomycetes</taxon>
        <taxon>Polyporales</taxon>
        <taxon>Fibroporiaceae</taxon>
        <taxon>Fibroporia</taxon>
    </lineage>
</organism>
<evidence type="ECO:0000313" key="3">
    <source>
        <dbReference type="Proteomes" id="UP000006352"/>
    </source>
</evidence>
<dbReference type="EMBL" id="HE796983">
    <property type="protein sequence ID" value="CCM00450.1"/>
    <property type="molecule type" value="Genomic_DNA"/>
</dbReference>
<dbReference type="GeneID" id="24095361"/>
<protein>
    <submittedName>
        <fullName evidence="2">Uncharacterized protein</fullName>
    </submittedName>
</protein>
<dbReference type="HOGENOM" id="CLU_2263777_0_0_1"/>
<name>J4GMW7_9APHY</name>
<evidence type="ECO:0000313" key="2">
    <source>
        <dbReference type="EMBL" id="CCM00450.1"/>
    </source>
</evidence>